<keyword evidence="4" id="KW-0805">Transcription regulation</keyword>
<comment type="subcellular location">
    <subcellularLocation>
        <location evidence="1">Nucleus</location>
    </subcellularLocation>
</comment>
<dbReference type="Proteomes" id="UP000002762">
    <property type="component" value="Unassembled WGS sequence"/>
</dbReference>
<dbReference type="GO" id="GO:0003677">
    <property type="term" value="F:DNA binding"/>
    <property type="evidence" value="ECO:0007669"/>
    <property type="project" value="UniProtKB-KW"/>
</dbReference>
<dbReference type="FunFam" id="1.10.10.10:FF:000035">
    <property type="entry name" value="General transcription factor IIF subunit 2"/>
    <property type="match status" value="1"/>
</dbReference>
<feature type="domain" description="TFIIF beta subunit N-terminal" evidence="12">
    <location>
        <begin position="44"/>
        <end position="216"/>
    </location>
</feature>
<keyword evidence="14" id="KW-1185">Reference proteome</keyword>
<dbReference type="InterPro" id="IPR023214">
    <property type="entry name" value="HAD_sf"/>
</dbReference>
<dbReference type="HOGENOM" id="CLU_395320_0_0_1"/>
<evidence type="ECO:0000256" key="8">
    <source>
        <dbReference type="ARBA" id="ARBA00081473"/>
    </source>
</evidence>
<keyword evidence="5" id="KW-0238">DNA-binding</keyword>
<dbReference type="InterPro" id="IPR036412">
    <property type="entry name" value="HAD-like_sf"/>
</dbReference>
<comment type="similarity">
    <text evidence="2">Belongs to the TFIIF beta subunit family.</text>
</comment>
<dbReference type="CDD" id="cd07980">
    <property type="entry name" value="TFIIF_beta"/>
    <property type="match status" value="1"/>
</dbReference>
<evidence type="ECO:0000259" key="11">
    <source>
        <dbReference type="Pfam" id="PF02270"/>
    </source>
</evidence>
<evidence type="ECO:0000256" key="3">
    <source>
        <dbReference type="ARBA" id="ARBA00021453"/>
    </source>
</evidence>
<feature type="region of interest" description="Disordered" evidence="10">
    <location>
        <begin position="573"/>
        <end position="593"/>
    </location>
</feature>
<dbReference type="RefSeq" id="XP_008595423.1">
    <property type="nucleotide sequence ID" value="XM_008597201.1"/>
</dbReference>
<evidence type="ECO:0000256" key="7">
    <source>
        <dbReference type="ARBA" id="ARBA00023242"/>
    </source>
</evidence>
<dbReference type="GO" id="GO:0006367">
    <property type="term" value="P:transcription initiation at RNA polymerase II promoter"/>
    <property type="evidence" value="ECO:0007669"/>
    <property type="project" value="InterPro"/>
</dbReference>
<organism evidence="13 14">
    <name type="scientific">Beauveria bassiana (strain ARSEF 2860)</name>
    <name type="common">White muscardine disease fungus</name>
    <name type="synonym">Tritirachium shiotae</name>
    <dbReference type="NCBI Taxonomy" id="655819"/>
    <lineage>
        <taxon>Eukaryota</taxon>
        <taxon>Fungi</taxon>
        <taxon>Dikarya</taxon>
        <taxon>Ascomycota</taxon>
        <taxon>Pezizomycotina</taxon>
        <taxon>Sordariomycetes</taxon>
        <taxon>Hypocreomycetidae</taxon>
        <taxon>Hypocreales</taxon>
        <taxon>Cordycipitaceae</taxon>
        <taxon>Beauveria</taxon>
    </lineage>
</organism>
<dbReference type="InterPro" id="IPR050849">
    <property type="entry name" value="HAD-like_hydrolase_phosphatase"/>
</dbReference>
<dbReference type="GO" id="GO:0005634">
    <property type="term" value="C:nucleus"/>
    <property type="evidence" value="ECO:0007669"/>
    <property type="project" value="UniProtKB-SubCell"/>
</dbReference>
<dbReference type="PANTHER" id="PTHR28181:SF1">
    <property type="entry name" value="COLD TOLERANCE PROTEIN 1"/>
    <property type="match status" value="1"/>
</dbReference>
<dbReference type="Gene3D" id="3.40.50.1000">
    <property type="entry name" value="HAD superfamily/HAD-like"/>
    <property type="match status" value="1"/>
</dbReference>
<evidence type="ECO:0000256" key="5">
    <source>
        <dbReference type="ARBA" id="ARBA00023125"/>
    </source>
</evidence>
<name>J4KQE6_BEAB2</name>
<dbReference type="Gene3D" id="1.10.10.10">
    <property type="entry name" value="Winged helix-like DNA-binding domain superfamily/Winged helix DNA-binding domain"/>
    <property type="match status" value="1"/>
</dbReference>
<evidence type="ECO:0000256" key="10">
    <source>
        <dbReference type="SAM" id="MobiDB-lite"/>
    </source>
</evidence>
<keyword evidence="7" id="KW-0539">Nucleus</keyword>
<keyword evidence="13" id="KW-0648">Protein biosynthesis</keyword>
<keyword evidence="6" id="KW-0804">Transcription</keyword>
<evidence type="ECO:0000313" key="14">
    <source>
        <dbReference type="Proteomes" id="UP000002762"/>
    </source>
</evidence>
<reference evidence="13 14" key="1">
    <citation type="journal article" date="2012" name="Sci. Rep.">
        <title>Genomic perspectives on the evolution of fungal entomopathogenicity in Beauveria bassiana.</title>
        <authorList>
            <person name="Xiao G."/>
            <person name="Ying S.H."/>
            <person name="Zheng P."/>
            <person name="Wang Z.L."/>
            <person name="Zhang S."/>
            <person name="Xie X.Q."/>
            <person name="Shang Y."/>
            <person name="St Leger R.J."/>
            <person name="Zhao G.P."/>
            <person name="Wang C."/>
            <person name="Feng M.G."/>
        </authorList>
    </citation>
    <scope>NUCLEOTIDE SEQUENCE [LARGE SCALE GENOMIC DNA]</scope>
    <source>
        <strain evidence="13 14">ARSEF 2860</strain>
    </source>
</reference>
<evidence type="ECO:0000313" key="13">
    <source>
        <dbReference type="EMBL" id="EJP69069.1"/>
    </source>
</evidence>
<dbReference type="Pfam" id="PF17683">
    <property type="entry name" value="TFIIF_beta_N"/>
    <property type="match status" value="1"/>
</dbReference>
<sequence length="697" mass="76853">MADNGFIKPDPDAQATPPLDDEDLFEDAGDLEFYDKNLANTYETLYLARIPRYMWEAWQKLIERLDDDDEVQIGTLRTWNEPGETDDNGNVGPETTKLRMLLDPGCDEHHALPREYDLDVLDRDVRNHFIFTEEDLPSYKAKNKERQDQINAGIPAHILRQKEAAATAAASAAAGGVGPQRNTYDRKSRFQPYYRKAIPKKTKIFGKIHYDVRVEPRNTGEEERYLGQQLFQAEHSKAKLQIISRNTASSIINPGTAGAVGWAGNFIKNTPSLVKPKKGENFKAARIPKNQLLDLIFDCFRQYQYWSMKALRQRTQQPDSYLRQVLEEVAVLNKSGPFANHYCLSEAYRDKAGNESREAAAAEAADDGDDDEPEEMEDVHLQLYISSFTSPALHYISSFASAGAAMLRAHRRALSNMHLVFDFDGTITLRDTIGHLARAGVAAQKLSRGANLEPAWDALLQAYLADNDAYRAQFDTPAARTTAAQELRFLSGLADVERASLRRVGEAALFKGLGPAAMRRIGADAVANGDVQLRPGLARLVARAREKGWSVSVVSVNWSSEFIRGVVGDVLRDDGDGDGDGDEVVSNSTREEDGVIRGPDVLEGALLVTAPDKALAMQRLRGGGGGGPLVYFGDSTTDLACLMEADRGVVLAAAEGEGALLTTMKRLGLEVPPVEAKKKTGWARTFDEVLDSDFLSE</sequence>
<evidence type="ECO:0000256" key="2">
    <source>
        <dbReference type="ARBA" id="ARBA00009543"/>
    </source>
</evidence>
<evidence type="ECO:0000256" key="9">
    <source>
        <dbReference type="ARBA" id="ARBA00081863"/>
    </source>
</evidence>
<dbReference type="InterPro" id="IPR011039">
    <property type="entry name" value="TFIIF_interaction"/>
</dbReference>
<dbReference type="InterPro" id="IPR036390">
    <property type="entry name" value="WH_DNA-bd_sf"/>
</dbReference>
<dbReference type="InterPro" id="IPR036388">
    <property type="entry name" value="WH-like_DNA-bd_sf"/>
</dbReference>
<feature type="compositionally biased region" description="Acidic residues" evidence="10">
    <location>
        <begin position="364"/>
        <end position="375"/>
    </location>
</feature>
<dbReference type="InParanoid" id="J4KQE6"/>
<feature type="region of interest" description="Disordered" evidence="10">
    <location>
        <begin position="355"/>
        <end position="375"/>
    </location>
</feature>
<dbReference type="Pfam" id="PF02270">
    <property type="entry name" value="TFIIF_beta"/>
    <property type="match status" value="1"/>
</dbReference>
<dbReference type="SUPFAM" id="SSF46785">
    <property type="entry name" value="Winged helix' DNA-binding domain"/>
    <property type="match status" value="1"/>
</dbReference>
<feature type="region of interest" description="Disordered" evidence="10">
    <location>
        <begin position="1"/>
        <end position="22"/>
    </location>
</feature>
<dbReference type="InterPro" id="IPR040504">
    <property type="entry name" value="TFIIF_beta_N"/>
</dbReference>
<dbReference type="InterPro" id="IPR040450">
    <property type="entry name" value="TFIIF_beta_HTH"/>
</dbReference>
<feature type="domain" description="TFIIF beta subunit HTH" evidence="11">
    <location>
        <begin position="285"/>
        <end position="349"/>
    </location>
</feature>
<evidence type="ECO:0000259" key="12">
    <source>
        <dbReference type="Pfam" id="PF17683"/>
    </source>
</evidence>
<dbReference type="EMBL" id="JH725153">
    <property type="protein sequence ID" value="EJP69069.1"/>
    <property type="molecule type" value="Genomic_DNA"/>
</dbReference>
<dbReference type="GeneID" id="19885116"/>
<proteinExistence type="inferred from homology"/>
<dbReference type="Pfam" id="PF12710">
    <property type="entry name" value="HAD"/>
    <property type="match status" value="1"/>
</dbReference>
<protein>
    <recommendedName>
        <fullName evidence="3">Transcription initiation factor IIF subunit beta</fullName>
    </recommendedName>
    <alternativeName>
        <fullName evidence="9">TFIIF medium subunit</fullName>
    </alternativeName>
    <alternativeName>
        <fullName evidence="8">TFIIF-beta</fullName>
    </alternativeName>
</protein>
<evidence type="ECO:0000256" key="4">
    <source>
        <dbReference type="ARBA" id="ARBA00023015"/>
    </source>
</evidence>
<dbReference type="PANTHER" id="PTHR28181">
    <property type="entry name" value="UPF0655 PROTEIN YCR015C"/>
    <property type="match status" value="1"/>
</dbReference>
<keyword evidence="13" id="KW-0396">Initiation factor</keyword>
<accession>J4KQE6</accession>
<dbReference type="AlphaFoldDB" id="J4KQE6"/>
<dbReference type="STRING" id="655819.J4KQE6"/>
<dbReference type="OrthoDB" id="26094at2759"/>
<dbReference type="SUPFAM" id="SSF50916">
    <property type="entry name" value="Rap30/74 interaction domains"/>
    <property type="match status" value="1"/>
</dbReference>
<evidence type="ECO:0000256" key="6">
    <source>
        <dbReference type="ARBA" id="ARBA00023163"/>
    </source>
</evidence>
<gene>
    <name evidence="13" type="ORF">BBA_02104</name>
</gene>
<dbReference type="GO" id="GO:0003743">
    <property type="term" value="F:translation initiation factor activity"/>
    <property type="evidence" value="ECO:0007669"/>
    <property type="project" value="UniProtKB-KW"/>
</dbReference>
<evidence type="ECO:0000256" key="1">
    <source>
        <dbReference type="ARBA" id="ARBA00004123"/>
    </source>
</evidence>
<dbReference type="SUPFAM" id="SSF56784">
    <property type="entry name" value="HAD-like"/>
    <property type="match status" value="1"/>
</dbReference>